<evidence type="ECO:0000256" key="1">
    <source>
        <dbReference type="ARBA" id="ARBA00023002"/>
    </source>
</evidence>
<reference evidence="3 4" key="1">
    <citation type="submission" date="2016-11" db="EMBL/GenBank/DDBJ databases">
        <title>Draft genome of Pseudomonas versuta A4R1.5.</title>
        <authorList>
            <person name="See-Too W.-S."/>
        </authorList>
    </citation>
    <scope>NUCLEOTIDE SEQUENCE [LARGE SCALE GENOMIC DNA]</scope>
    <source>
        <strain evidence="3 4">A4R1.5</strain>
    </source>
</reference>
<dbReference type="SUPFAM" id="SSF51905">
    <property type="entry name" value="FAD/NAD(P)-binding domain"/>
    <property type="match status" value="1"/>
</dbReference>
<keyword evidence="1" id="KW-0560">Oxidoreductase</keyword>
<sequence length="412" mass="44470">MNPIEIQYVDVAIVGGGPSGLSAAIELRRLGVSRVVVIEREPQAGGIPRHCGHPPFGLREYARVYTGPDYARRNVDEALKAGVDIRLQHSVTRLGDDGLLEVATPDKAIIIQAGRVLIATGARETPRSARLVGGDRPLGVINTGALHSYLYLEHLKPFERPLIVGTELVSLSAVLSCRRAAIKPVAMIESNARATARWPLSLFPRLCGVPMYFGAQLLEIHGTGRVEGASVRLANGSVRQLDCDGVLLTGCFIPESSLVRMSNLKLDLKSGGPEIDQYGRCSDPVYFAAGNLLRPVETAGWSFREGRKIAAMMVKDMHGQLPDAEHGVPIICKGGLKLCVPQRLNLSSVAGMTHLQMRVGKAVKGRLVVRADGKELWSRAGSCLPERRLLVPIASLNVPKGVQQLEVDFVGQ</sequence>
<proteinExistence type="predicted"/>
<dbReference type="Pfam" id="PF07992">
    <property type="entry name" value="Pyr_redox_2"/>
    <property type="match status" value="1"/>
</dbReference>
<gene>
    <name evidence="3" type="ORF">BOH73_22210</name>
</gene>
<dbReference type="RefSeq" id="WP_060692090.1">
    <property type="nucleotide sequence ID" value="NZ_CP012676.1"/>
</dbReference>
<organism evidence="3 4">
    <name type="scientific">Pseudomonas versuta</name>
    <dbReference type="NCBI Taxonomy" id="1788301"/>
    <lineage>
        <taxon>Bacteria</taxon>
        <taxon>Pseudomonadati</taxon>
        <taxon>Pseudomonadota</taxon>
        <taxon>Gammaproteobacteria</taxon>
        <taxon>Pseudomonadales</taxon>
        <taxon>Pseudomonadaceae</taxon>
        <taxon>Pseudomonas</taxon>
    </lineage>
</organism>
<dbReference type="PANTHER" id="PTHR42949:SF3">
    <property type="entry name" value="ANAEROBIC GLYCEROL-3-PHOSPHATE DEHYDROGENASE SUBUNIT B"/>
    <property type="match status" value="1"/>
</dbReference>
<dbReference type="EMBL" id="MPJC01000029">
    <property type="protein sequence ID" value="OKA17581.1"/>
    <property type="molecule type" value="Genomic_DNA"/>
</dbReference>
<dbReference type="Gene3D" id="3.50.50.60">
    <property type="entry name" value="FAD/NAD(P)-binding domain"/>
    <property type="match status" value="2"/>
</dbReference>
<dbReference type="Proteomes" id="UP000186677">
    <property type="component" value="Unassembled WGS sequence"/>
</dbReference>
<dbReference type="InterPro" id="IPR051691">
    <property type="entry name" value="Metab_Enz_Cyan_OpOx_G3PDH"/>
</dbReference>
<feature type="domain" description="FAD/NAD(P)-binding" evidence="2">
    <location>
        <begin position="10"/>
        <end position="297"/>
    </location>
</feature>
<evidence type="ECO:0000259" key="2">
    <source>
        <dbReference type="Pfam" id="PF07992"/>
    </source>
</evidence>
<name>A0ABX3E3B8_9PSED</name>
<evidence type="ECO:0000313" key="3">
    <source>
        <dbReference type="EMBL" id="OKA17581.1"/>
    </source>
</evidence>
<dbReference type="InterPro" id="IPR023753">
    <property type="entry name" value="FAD/NAD-binding_dom"/>
</dbReference>
<evidence type="ECO:0000313" key="4">
    <source>
        <dbReference type="Proteomes" id="UP000186677"/>
    </source>
</evidence>
<protein>
    <submittedName>
        <fullName evidence="3">Pyridine nucleotide-disulfide oxidoreductase</fullName>
    </submittedName>
</protein>
<comment type="caution">
    <text evidence="3">The sequence shown here is derived from an EMBL/GenBank/DDBJ whole genome shotgun (WGS) entry which is preliminary data.</text>
</comment>
<dbReference type="PRINTS" id="PR00368">
    <property type="entry name" value="FADPNR"/>
</dbReference>
<keyword evidence="4" id="KW-1185">Reference proteome</keyword>
<dbReference type="InterPro" id="IPR036188">
    <property type="entry name" value="FAD/NAD-bd_sf"/>
</dbReference>
<dbReference type="PRINTS" id="PR00469">
    <property type="entry name" value="PNDRDTASEII"/>
</dbReference>
<dbReference type="PANTHER" id="PTHR42949">
    <property type="entry name" value="ANAEROBIC GLYCEROL-3-PHOSPHATE DEHYDROGENASE SUBUNIT B"/>
    <property type="match status" value="1"/>
</dbReference>
<accession>A0ABX3E3B8</accession>